<dbReference type="InterPro" id="IPR036876">
    <property type="entry name" value="UVR_dom_sf"/>
</dbReference>
<keyword evidence="5" id="KW-0234">DNA repair</keyword>
<dbReference type="PANTHER" id="PTHR30562">
    <property type="entry name" value="UVRC/OXIDOREDUCTASE"/>
    <property type="match status" value="1"/>
</dbReference>
<dbReference type="InterPro" id="IPR001943">
    <property type="entry name" value="UVR_dom"/>
</dbReference>
<dbReference type="SUPFAM" id="SSF46600">
    <property type="entry name" value="C-terminal UvrC-binding domain of UvrB"/>
    <property type="match status" value="1"/>
</dbReference>
<dbReference type="GO" id="GO:0004518">
    <property type="term" value="F:nuclease activity"/>
    <property type="evidence" value="ECO:0007669"/>
    <property type="project" value="UniProtKB-KW"/>
</dbReference>
<dbReference type="Gene3D" id="4.10.860.10">
    <property type="entry name" value="UVR domain"/>
    <property type="match status" value="1"/>
</dbReference>
<evidence type="ECO:0000259" key="6">
    <source>
        <dbReference type="PROSITE" id="PS50151"/>
    </source>
</evidence>
<dbReference type="GO" id="GO:0009380">
    <property type="term" value="C:excinuclease repair complex"/>
    <property type="evidence" value="ECO:0007669"/>
    <property type="project" value="TreeGrafter"/>
</dbReference>
<dbReference type="InterPro" id="IPR050066">
    <property type="entry name" value="UvrABC_protein_C"/>
</dbReference>
<dbReference type="SUPFAM" id="SSF82771">
    <property type="entry name" value="GIY-YIG endonuclease"/>
    <property type="match status" value="1"/>
</dbReference>
<dbReference type="InterPro" id="IPR035901">
    <property type="entry name" value="GIY-YIG_endonuc_sf"/>
</dbReference>
<keyword evidence="4" id="KW-0267">Excision nuclease</keyword>
<evidence type="ECO:0000256" key="4">
    <source>
        <dbReference type="ARBA" id="ARBA00022881"/>
    </source>
</evidence>
<sequence>MLKDKLALLPAVPGVYFMKDAAGGIIYVGKSKNLKQRVQSYFHLSEAHSNKVRRMVSQIKDLEIHPTDTEFEALLLECSYIHKYKPVYNKKMKNTLAYTYIVIQPREERRRIRVTHHPEEWEGGISFGPYTSSIHRIEEAIQGILDSFRIDCNQTSPSGKPCLNYSLGKCIGMCVDDAAREEYERIIDRIHAFFSGEDQQLIRAMEQMMQEAAERYDFEGAVKFRDRLNLLIPLQRKNQVIEFMKEDHAILCLEPLDAELYKLFLIHRNKVLWSGVYHAQELETPRTQAEIQSLLKNRLHERATSSTERPTRDEIDEAQIIYSYLQGNASKHVLIPKKWLSKEYEDRFIEAIRALLIFNVDKEVEGRDEIC</sequence>
<dbReference type="Pfam" id="PF01541">
    <property type="entry name" value="GIY-YIG"/>
    <property type="match status" value="1"/>
</dbReference>
<dbReference type="PANTHER" id="PTHR30562:SF1">
    <property type="entry name" value="UVRABC SYSTEM PROTEIN C"/>
    <property type="match status" value="1"/>
</dbReference>
<protein>
    <submittedName>
        <fullName evidence="8">Excinuclease ABC subunit C</fullName>
    </submittedName>
</protein>
<evidence type="ECO:0000313" key="8">
    <source>
        <dbReference type="EMBL" id="GIO44567.1"/>
    </source>
</evidence>
<comment type="caution">
    <text evidence="8">The sequence shown here is derived from an EMBL/GenBank/DDBJ whole genome shotgun (WGS) entry which is preliminary data.</text>
</comment>
<dbReference type="Gene3D" id="3.40.1440.10">
    <property type="entry name" value="GIY-YIG endonuclease"/>
    <property type="match status" value="1"/>
</dbReference>
<evidence type="ECO:0000256" key="5">
    <source>
        <dbReference type="ARBA" id="ARBA00023204"/>
    </source>
</evidence>
<keyword evidence="9" id="KW-1185">Reference proteome</keyword>
<evidence type="ECO:0000259" key="7">
    <source>
        <dbReference type="PROSITE" id="PS50164"/>
    </source>
</evidence>
<keyword evidence="3" id="KW-0228">DNA excision</keyword>
<reference evidence="8" key="1">
    <citation type="submission" date="2021-03" db="EMBL/GenBank/DDBJ databases">
        <title>Antimicrobial resistance genes in bacteria isolated from Japanese honey, and their potential for conferring macrolide and lincosamide resistance in the American foulbrood pathogen Paenibacillus larvae.</title>
        <authorList>
            <person name="Okamoto M."/>
            <person name="Kumagai M."/>
            <person name="Kanamori H."/>
            <person name="Takamatsu D."/>
        </authorList>
    </citation>
    <scope>NUCLEOTIDE SEQUENCE</scope>
    <source>
        <strain evidence="8">J41TS4</strain>
    </source>
</reference>
<dbReference type="SMART" id="SM00465">
    <property type="entry name" value="GIYc"/>
    <property type="match status" value="1"/>
</dbReference>
<dbReference type="FunFam" id="3.40.1440.10:FF:000001">
    <property type="entry name" value="UvrABC system protein C"/>
    <property type="match status" value="1"/>
</dbReference>
<evidence type="ECO:0000256" key="3">
    <source>
        <dbReference type="ARBA" id="ARBA00022769"/>
    </source>
</evidence>
<dbReference type="Proteomes" id="UP000678895">
    <property type="component" value="Unassembled WGS sequence"/>
</dbReference>
<dbReference type="PROSITE" id="PS50151">
    <property type="entry name" value="UVR"/>
    <property type="match status" value="1"/>
</dbReference>
<organism evidence="8 9">
    <name type="scientific">Paenibacillus apis</name>
    <dbReference type="NCBI Taxonomy" id="1792174"/>
    <lineage>
        <taxon>Bacteria</taxon>
        <taxon>Bacillati</taxon>
        <taxon>Bacillota</taxon>
        <taxon>Bacilli</taxon>
        <taxon>Bacillales</taxon>
        <taxon>Paenibacillaceae</taxon>
        <taxon>Paenibacillus</taxon>
    </lineage>
</organism>
<keyword evidence="1" id="KW-0963">Cytoplasm</keyword>
<dbReference type="CDD" id="cd10434">
    <property type="entry name" value="GIY-YIG_UvrC_Cho"/>
    <property type="match status" value="1"/>
</dbReference>
<dbReference type="EMBL" id="BORS01000019">
    <property type="protein sequence ID" value="GIO44567.1"/>
    <property type="molecule type" value="Genomic_DNA"/>
</dbReference>
<feature type="domain" description="GIY-YIG" evidence="7">
    <location>
        <begin position="11"/>
        <end position="90"/>
    </location>
</feature>
<dbReference type="RefSeq" id="WP_301630440.1">
    <property type="nucleotide sequence ID" value="NZ_BORS01000019.1"/>
</dbReference>
<evidence type="ECO:0000256" key="1">
    <source>
        <dbReference type="ARBA" id="ARBA00022490"/>
    </source>
</evidence>
<dbReference type="Pfam" id="PF02151">
    <property type="entry name" value="UVR"/>
    <property type="match status" value="1"/>
</dbReference>
<evidence type="ECO:0000256" key="2">
    <source>
        <dbReference type="ARBA" id="ARBA00022763"/>
    </source>
</evidence>
<feature type="domain" description="UVR" evidence="6">
    <location>
        <begin position="199"/>
        <end position="234"/>
    </location>
</feature>
<accession>A0A919Y4M3</accession>
<dbReference type="PROSITE" id="PS50164">
    <property type="entry name" value="GIY_YIG"/>
    <property type="match status" value="1"/>
</dbReference>
<dbReference type="InterPro" id="IPR000305">
    <property type="entry name" value="GIY-YIG_endonuc"/>
</dbReference>
<dbReference type="AlphaFoldDB" id="A0A919Y4M3"/>
<keyword evidence="2" id="KW-0227">DNA damage</keyword>
<gene>
    <name evidence="8" type="primary">uvrC_2</name>
    <name evidence="8" type="ORF">J41TS4_43250</name>
</gene>
<dbReference type="InterPro" id="IPR047296">
    <property type="entry name" value="GIY-YIG_UvrC_Cho"/>
</dbReference>
<proteinExistence type="predicted"/>
<evidence type="ECO:0000313" key="9">
    <source>
        <dbReference type="Proteomes" id="UP000678895"/>
    </source>
</evidence>
<name>A0A919Y4M3_9BACL</name>
<dbReference type="GO" id="GO:0006289">
    <property type="term" value="P:nucleotide-excision repair"/>
    <property type="evidence" value="ECO:0007669"/>
    <property type="project" value="InterPro"/>
</dbReference>